<keyword evidence="2" id="KW-1185">Reference proteome</keyword>
<dbReference type="OMA" id="PPCLLDV"/>
<protein>
    <submittedName>
        <fullName evidence="1">Uncharacterized protein</fullName>
    </submittedName>
</protein>
<name>D4AKH6_ARTBC</name>
<comment type="caution">
    <text evidence="1">The sequence shown here is derived from an EMBL/GenBank/DDBJ whole genome shotgun (WGS) entry which is preliminary data.</text>
</comment>
<dbReference type="EMBL" id="ABSU01000002">
    <property type="protein sequence ID" value="EFE35885.1"/>
    <property type="molecule type" value="Genomic_DNA"/>
</dbReference>
<dbReference type="OrthoDB" id="3945550at2759"/>
<gene>
    <name evidence="1" type="ORF">ARB_04819</name>
</gene>
<evidence type="ECO:0000313" key="1">
    <source>
        <dbReference type="EMBL" id="EFE35885.1"/>
    </source>
</evidence>
<dbReference type="InterPro" id="IPR032675">
    <property type="entry name" value="LRR_dom_sf"/>
</dbReference>
<organism evidence="1 2">
    <name type="scientific">Arthroderma benhamiae (strain ATCC MYA-4681 / CBS 112371)</name>
    <name type="common">Trichophyton mentagrophytes</name>
    <dbReference type="NCBI Taxonomy" id="663331"/>
    <lineage>
        <taxon>Eukaryota</taxon>
        <taxon>Fungi</taxon>
        <taxon>Dikarya</taxon>
        <taxon>Ascomycota</taxon>
        <taxon>Pezizomycotina</taxon>
        <taxon>Eurotiomycetes</taxon>
        <taxon>Eurotiomycetidae</taxon>
        <taxon>Onygenales</taxon>
        <taxon>Arthrodermataceae</taxon>
        <taxon>Trichophyton</taxon>
    </lineage>
</organism>
<accession>D4AKH6</accession>
<dbReference type="Proteomes" id="UP000008866">
    <property type="component" value="Unassembled WGS sequence"/>
</dbReference>
<dbReference type="RefSeq" id="XP_003016530.1">
    <property type="nucleotide sequence ID" value="XM_003016484.1"/>
</dbReference>
<dbReference type="HOGENOM" id="CLU_024672_0_1_1"/>
<evidence type="ECO:0000313" key="2">
    <source>
        <dbReference type="Proteomes" id="UP000008866"/>
    </source>
</evidence>
<reference evidence="2" key="1">
    <citation type="journal article" date="2011" name="Genome Biol.">
        <title>Comparative and functional genomics provide insights into the pathogenicity of dermatophytic fungi.</title>
        <authorList>
            <person name="Burmester A."/>
            <person name="Shelest E."/>
            <person name="Gloeckner G."/>
            <person name="Heddergott C."/>
            <person name="Schindler S."/>
            <person name="Staib P."/>
            <person name="Heidel A."/>
            <person name="Felder M."/>
            <person name="Petzold A."/>
            <person name="Szafranski K."/>
            <person name="Feuermann M."/>
            <person name="Pedruzzi I."/>
            <person name="Priebe S."/>
            <person name="Groth M."/>
            <person name="Winkler R."/>
            <person name="Li W."/>
            <person name="Kniemeyer O."/>
            <person name="Schroeckh V."/>
            <person name="Hertweck C."/>
            <person name="Hube B."/>
            <person name="White T.C."/>
            <person name="Platzer M."/>
            <person name="Guthke R."/>
            <person name="Heitman J."/>
            <person name="Woestemeyer J."/>
            <person name="Zipfel P.F."/>
            <person name="Monod M."/>
            <person name="Brakhage A.A."/>
        </authorList>
    </citation>
    <scope>NUCLEOTIDE SEQUENCE [LARGE SCALE GENOMIC DNA]</scope>
    <source>
        <strain evidence="2">ATCC MYA-4681 / CBS 112371</strain>
    </source>
</reference>
<dbReference type="KEGG" id="abe:ARB_04819"/>
<sequence>MATIQDLPLETLQQICDFVASGYRASLYDFALVCQRWSLASNAVRFREIRLVVENQGKLTEDLDHLNGVLRSTSGFRSVRRLEIKGELPADVNTWAPKRIRQPKNCMIDTDDELESAKYTPYSNLLELPEVTVELDKYWTPVAHFVAQLRALQDLIFDCANQFPPCLLDVLHQSLPSCKLHLHNFGLRNLYSYKGWSRGLDKHEYSLATSPSLHCIILHYGWNESERLLDYHDMAVARMSQGLAPSLRHVQVIASSMSPITYNRRVEHRPKRDIFPNDTPDPEVDVRGELHTMKFSGFLLGRLQGWNERIVFSSLRELILDTIIDPFSLKEASTYNFTSLKTLYLRLESDNWDEHPWMDGAASVFLRSLPPLVTLKLTGNFGDDSLKAIIDRHNSLQRIWLFPRTQSHFMVTDFTLTLDTIRDLTSRCSELRTVCLLIPRVLESQDMAVYQSIGCLPHLKDLCLYLDCIFHQDSRTSPTIEDNLPQNFAKIKNSVMNAALNEDIARNIFHEIYQAQSRHRMPVFKRLRVQAVRVKFTRDIPEDLHRILNVSSQGFELTMNPTQRHGCYDIISQRSSPRIFW</sequence>
<dbReference type="Gene3D" id="3.80.10.10">
    <property type="entry name" value="Ribonuclease Inhibitor"/>
    <property type="match status" value="1"/>
</dbReference>
<dbReference type="GeneID" id="9522012"/>
<dbReference type="eggNOG" id="ENOG502SJ7Y">
    <property type="taxonomic scope" value="Eukaryota"/>
</dbReference>
<proteinExistence type="predicted"/>
<dbReference type="AlphaFoldDB" id="D4AKH6"/>